<dbReference type="GO" id="GO:0005524">
    <property type="term" value="F:ATP binding"/>
    <property type="evidence" value="ECO:0007669"/>
    <property type="project" value="UniProtKB-UniRule"/>
</dbReference>
<dbReference type="Pfam" id="PF03129">
    <property type="entry name" value="HGTP_anticodon"/>
    <property type="match status" value="1"/>
</dbReference>
<dbReference type="Gene3D" id="3.30.930.10">
    <property type="entry name" value="Bira Bifunctional Protein, Domain 2"/>
    <property type="match status" value="1"/>
</dbReference>
<feature type="binding site" evidence="11">
    <location>
        <position position="307"/>
    </location>
    <ligand>
        <name>L-histidine</name>
        <dbReference type="ChEBI" id="CHEBI:57595"/>
    </ligand>
</feature>
<feature type="binding site" evidence="11">
    <location>
        <begin position="311"/>
        <end position="312"/>
    </location>
    <ligand>
        <name>L-histidine</name>
        <dbReference type="ChEBI" id="CHEBI:57595"/>
    </ligand>
</feature>
<dbReference type="KEGG" id="pla:Plav_0598"/>
<dbReference type="STRING" id="402881.Plav_0598"/>
<comment type="subunit">
    <text evidence="2 10">Homodimer.</text>
</comment>
<dbReference type="InterPro" id="IPR006195">
    <property type="entry name" value="aa-tRNA-synth_II"/>
</dbReference>
<evidence type="ECO:0000313" key="14">
    <source>
        <dbReference type="Proteomes" id="UP000006377"/>
    </source>
</evidence>
<sequence length="506" mass="55544">MNKSQKSFRPKARVPKGLRDMSAGMVRAEERMLARIREVYERYGFDPLETSAFEYADALGKFLPDEDRPNEGVFSFQDDDEQWLALRYDLTAPLARYVAENYDALPKPFRRYQTGPVWRNEKPGPGRFRQFTQFDADTVAAPGVAADAEMCMMGADCLEALGIPRGSYRIRANNRKVLDGLLERIGIAGEPGSTTYMTVLRAIDKYDRLGRKGVELLLGPGRKDESGDFTKGAGLSPSQITAVVDYVESGVGEGASDRKLVLDGWRNVVGESAIGREGLDELAEMDALFTAAGYGLDRIEFNSWIVRGLGYYTGPVFESDLLFEVKDESGNPVRFGSVGSGGRYDGLVERFKGVKVPATGFSIGVSRLQAALELLGKLDVEDVLAPVVVLTLDAENMAGYQSMVSELRAAGIRAELYLGGSGMKAQLKYADKRGAPIAVIEGEDERMKGEVTLKDLILGSEMSKEIEDNAAWREGQPAQVAVPRARLVEEVMAMLARHRSVRGHHG</sequence>
<dbReference type="eggNOG" id="COG0124">
    <property type="taxonomic scope" value="Bacteria"/>
</dbReference>
<dbReference type="InterPro" id="IPR004154">
    <property type="entry name" value="Anticodon-bd"/>
</dbReference>
<dbReference type="HOGENOM" id="CLU_025113_3_2_5"/>
<feature type="binding site" evidence="11">
    <location>
        <position position="137"/>
    </location>
    <ligand>
        <name>L-histidine</name>
        <dbReference type="ChEBI" id="CHEBI:57595"/>
    </ligand>
</feature>
<reference evidence="13 14" key="1">
    <citation type="journal article" date="2011" name="Stand. Genomic Sci.">
        <title>Complete genome sequence of Parvibaculum lavamentivorans type strain (DS-1(T)).</title>
        <authorList>
            <person name="Schleheck D."/>
            <person name="Weiss M."/>
            <person name="Pitluck S."/>
            <person name="Bruce D."/>
            <person name="Land M.L."/>
            <person name="Han S."/>
            <person name="Saunders E."/>
            <person name="Tapia R."/>
            <person name="Detter C."/>
            <person name="Brettin T."/>
            <person name="Han J."/>
            <person name="Woyke T."/>
            <person name="Goodwin L."/>
            <person name="Pennacchio L."/>
            <person name="Nolan M."/>
            <person name="Cook A.M."/>
            <person name="Kjelleberg S."/>
            <person name="Thomas T."/>
        </authorList>
    </citation>
    <scope>NUCLEOTIDE SEQUENCE [LARGE SCALE GENOMIC DNA]</scope>
    <source>
        <strain evidence="14">DS-1 / DSM 13023 / NCIMB 13966</strain>
    </source>
</reference>
<dbReference type="InterPro" id="IPR015807">
    <property type="entry name" value="His-tRNA-ligase"/>
</dbReference>
<dbReference type="PANTHER" id="PTHR11476:SF7">
    <property type="entry name" value="HISTIDINE--TRNA LIGASE"/>
    <property type="match status" value="1"/>
</dbReference>
<dbReference type="Gene3D" id="3.40.50.800">
    <property type="entry name" value="Anticodon-binding domain"/>
    <property type="match status" value="1"/>
</dbReference>
<dbReference type="PANTHER" id="PTHR11476">
    <property type="entry name" value="HISTIDYL-TRNA SYNTHETASE"/>
    <property type="match status" value="1"/>
</dbReference>
<dbReference type="AlphaFoldDB" id="A7HQN8"/>
<dbReference type="PIRSF" id="PIRSF001549">
    <property type="entry name" value="His-tRNA_synth"/>
    <property type="match status" value="1"/>
</dbReference>
<evidence type="ECO:0000256" key="5">
    <source>
        <dbReference type="ARBA" id="ARBA00022741"/>
    </source>
</evidence>
<dbReference type="InterPro" id="IPR045864">
    <property type="entry name" value="aa-tRNA-synth_II/BPL/LPL"/>
</dbReference>
<organism evidence="13 14">
    <name type="scientific">Parvibaculum lavamentivorans (strain DS-1 / DSM 13023 / NCIMB 13966)</name>
    <dbReference type="NCBI Taxonomy" id="402881"/>
    <lineage>
        <taxon>Bacteria</taxon>
        <taxon>Pseudomonadati</taxon>
        <taxon>Pseudomonadota</taxon>
        <taxon>Alphaproteobacteria</taxon>
        <taxon>Hyphomicrobiales</taxon>
        <taxon>Parvibaculaceae</taxon>
        <taxon>Parvibaculum</taxon>
    </lineage>
</organism>
<dbReference type="NCBIfam" id="TIGR00442">
    <property type="entry name" value="hisS"/>
    <property type="match status" value="1"/>
</dbReference>
<feature type="binding site" evidence="11">
    <location>
        <begin position="89"/>
        <end position="91"/>
    </location>
    <ligand>
        <name>L-histidine</name>
        <dbReference type="ChEBI" id="CHEBI:57595"/>
    </ligand>
</feature>
<keyword evidence="14" id="KW-1185">Reference proteome</keyword>
<comment type="catalytic activity">
    <reaction evidence="9 10">
        <text>tRNA(His) + L-histidine + ATP = L-histidyl-tRNA(His) + AMP + diphosphate + H(+)</text>
        <dbReference type="Rhea" id="RHEA:17313"/>
        <dbReference type="Rhea" id="RHEA-COMP:9665"/>
        <dbReference type="Rhea" id="RHEA-COMP:9689"/>
        <dbReference type="ChEBI" id="CHEBI:15378"/>
        <dbReference type="ChEBI" id="CHEBI:30616"/>
        <dbReference type="ChEBI" id="CHEBI:33019"/>
        <dbReference type="ChEBI" id="CHEBI:57595"/>
        <dbReference type="ChEBI" id="CHEBI:78442"/>
        <dbReference type="ChEBI" id="CHEBI:78527"/>
        <dbReference type="ChEBI" id="CHEBI:456215"/>
        <dbReference type="EC" id="6.1.1.21"/>
    </reaction>
</comment>
<dbReference type="InterPro" id="IPR033656">
    <property type="entry name" value="HisRS_anticodon"/>
</dbReference>
<dbReference type="Pfam" id="PF13393">
    <property type="entry name" value="tRNA-synt_His"/>
    <property type="match status" value="2"/>
</dbReference>
<evidence type="ECO:0000256" key="4">
    <source>
        <dbReference type="ARBA" id="ARBA00022598"/>
    </source>
</evidence>
<accession>A7HQN8</accession>
<dbReference type="InterPro" id="IPR041715">
    <property type="entry name" value="HisRS-like_core"/>
</dbReference>
<protein>
    <recommendedName>
        <fullName evidence="10">Histidine--tRNA ligase</fullName>
        <ecNumber evidence="10">6.1.1.21</ecNumber>
    </recommendedName>
    <alternativeName>
        <fullName evidence="10">Histidyl-tRNA synthetase</fullName>
        <shortName evidence="10">HisRS</shortName>
    </alternativeName>
</protein>
<dbReference type="EC" id="6.1.1.21" evidence="10"/>
<dbReference type="GO" id="GO:0005737">
    <property type="term" value="C:cytoplasm"/>
    <property type="evidence" value="ECO:0007669"/>
    <property type="project" value="UniProtKB-SubCell"/>
</dbReference>
<dbReference type="PROSITE" id="PS50862">
    <property type="entry name" value="AA_TRNA_LIGASE_II"/>
    <property type="match status" value="1"/>
</dbReference>
<dbReference type="RefSeq" id="WP_011995512.1">
    <property type="nucleotide sequence ID" value="NC_009719.1"/>
</dbReference>
<comment type="subcellular location">
    <subcellularLocation>
        <location evidence="10">Cytoplasm</location>
    </subcellularLocation>
</comment>
<evidence type="ECO:0000256" key="2">
    <source>
        <dbReference type="ARBA" id="ARBA00011738"/>
    </source>
</evidence>
<proteinExistence type="inferred from homology"/>
<dbReference type="GO" id="GO:0004821">
    <property type="term" value="F:histidine-tRNA ligase activity"/>
    <property type="evidence" value="ECO:0007669"/>
    <property type="project" value="UniProtKB-UniRule"/>
</dbReference>
<dbReference type="GO" id="GO:0006427">
    <property type="term" value="P:histidyl-tRNA aminoacylation"/>
    <property type="evidence" value="ECO:0007669"/>
    <property type="project" value="UniProtKB-UniRule"/>
</dbReference>
<feature type="binding site" evidence="11">
    <location>
        <position position="119"/>
    </location>
    <ligand>
        <name>L-histidine</name>
        <dbReference type="ChEBI" id="CHEBI:57595"/>
    </ligand>
</feature>
<evidence type="ECO:0000259" key="12">
    <source>
        <dbReference type="PROSITE" id="PS50862"/>
    </source>
</evidence>
<feature type="binding site" evidence="11">
    <location>
        <position position="133"/>
    </location>
    <ligand>
        <name>L-histidine</name>
        <dbReference type="ChEBI" id="CHEBI:57595"/>
    </ligand>
</feature>
<dbReference type="OrthoDB" id="9800814at2"/>
<evidence type="ECO:0000256" key="3">
    <source>
        <dbReference type="ARBA" id="ARBA00022490"/>
    </source>
</evidence>
<evidence type="ECO:0000256" key="7">
    <source>
        <dbReference type="ARBA" id="ARBA00022917"/>
    </source>
</evidence>
<evidence type="ECO:0000256" key="9">
    <source>
        <dbReference type="ARBA" id="ARBA00047639"/>
    </source>
</evidence>
<dbReference type="InterPro" id="IPR036621">
    <property type="entry name" value="Anticodon-bd_dom_sf"/>
</dbReference>
<keyword evidence="5 10" id="KW-0547">Nucleotide-binding</keyword>
<feature type="domain" description="Aminoacyl-transfer RNA synthetases class-II family profile" evidence="12">
    <location>
        <begin position="1"/>
        <end position="386"/>
    </location>
</feature>
<name>A7HQN8_PARL1</name>
<dbReference type="HAMAP" id="MF_00127">
    <property type="entry name" value="His_tRNA_synth"/>
    <property type="match status" value="1"/>
</dbReference>
<dbReference type="SUPFAM" id="SSF55681">
    <property type="entry name" value="Class II aaRS and biotin synthetases"/>
    <property type="match status" value="1"/>
</dbReference>
<evidence type="ECO:0000256" key="10">
    <source>
        <dbReference type="HAMAP-Rule" id="MF_00127"/>
    </source>
</evidence>
<keyword evidence="3 10" id="KW-0963">Cytoplasm</keyword>
<dbReference type="EMBL" id="CP000774">
    <property type="protein sequence ID" value="ABS62221.1"/>
    <property type="molecule type" value="Genomic_DNA"/>
</dbReference>
<gene>
    <name evidence="10" type="primary">hisS</name>
    <name evidence="13" type="ordered locus">Plav_0598</name>
</gene>
<dbReference type="Proteomes" id="UP000006377">
    <property type="component" value="Chromosome"/>
</dbReference>
<keyword evidence="7 10" id="KW-0648">Protein biosynthesis</keyword>
<keyword evidence="8 10" id="KW-0030">Aminoacyl-tRNA synthetase</keyword>
<dbReference type="InterPro" id="IPR004516">
    <property type="entry name" value="HisRS/HisZ"/>
</dbReference>
<keyword evidence="4 10" id="KW-0436">Ligase</keyword>
<dbReference type="CDD" id="cd00859">
    <property type="entry name" value="HisRS_anticodon"/>
    <property type="match status" value="1"/>
</dbReference>
<dbReference type="CDD" id="cd00773">
    <property type="entry name" value="HisRS-like_core"/>
    <property type="match status" value="1"/>
</dbReference>
<evidence type="ECO:0000256" key="6">
    <source>
        <dbReference type="ARBA" id="ARBA00022840"/>
    </source>
</evidence>
<dbReference type="SUPFAM" id="SSF52954">
    <property type="entry name" value="Class II aaRS ABD-related"/>
    <property type="match status" value="1"/>
</dbReference>
<evidence type="ECO:0000256" key="8">
    <source>
        <dbReference type="ARBA" id="ARBA00023146"/>
    </source>
</evidence>
<evidence type="ECO:0000256" key="11">
    <source>
        <dbReference type="PIRSR" id="PIRSR001549-1"/>
    </source>
</evidence>
<keyword evidence="6 10" id="KW-0067">ATP-binding</keyword>
<evidence type="ECO:0000256" key="1">
    <source>
        <dbReference type="ARBA" id="ARBA00008226"/>
    </source>
</evidence>
<evidence type="ECO:0000313" key="13">
    <source>
        <dbReference type="EMBL" id="ABS62221.1"/>
    </source>
</evidence>
<comment type="similarity">
    <text evidence="1 10">Belongs to the class-II aminoacyl-tRNA synthetase family.</text>
</comment>